<sequence>MTDTPADARIEPPLLAAERESLDAWLEFHRATVLQKIEGLDAEQLCRRSVPPSSLSPLGIVRHLGVVEEYWLGEVLLGEERPDPYCTPENPDGDLLDGTPETALADVAVYRERVAAARDAQAGWTDLDGPVRGLLGRRELNLRWILTHLIEEYARHAGHLDLLREAIDGRTGE</sequence>
<accession>A0A921GPS5</accession>
<dbReference type="AlphaFoldDB" id="A0A921GPS5"/>
<dbReference type="EMBL" id="DYWO01000259">
    <property type="protein sequence ID" value="HJF49893.1"/>
    <property type="molecule type" value="Genomic_DNA"/>
</dbReference>
<dbReference type="Gene3D" id="1.20.120.450">
    <property type="entry name" value="dinb family like domain"/>
    <property type="match status" value="1"/>
</dbReference>
<evidence type="ECO:0000313" key="2">
    <source>
        <dbReference type="Proteomes" id="UP000775129"/>
    </source>
</evidence>
<dbReference type="Proteomes" id="UP000775129">
    <property type="component" value="Unassembled WGS sequence"/>
</dbReference>
<evidence type="ECO:0000313" key="1">
    <source>
        <dbReference type="EMBL" id="HJF49893.1"/>
    </source>
</evidence>
<protein>
    <submittedName>
        <fullName evidence="1">DinB family protein</fullName>
    </submittedName>
</protein>
<comment type="caution">
    <text evidence="1">The sequence shown here is derived from an EMBL/GenBank/DDBJ whole genome shotgun (WGS) entry which is preliminary data.</text>
</comment>
<name>A0A921GPS5_9MICO</name>
<dbReference type="InterPro" id="IPR007061">
    <property type="entry name" value="MST-like"/>
</dbReference>
<dbReference type="SUPFAM" id="SSF109854">
    <property type="entry name" value="DinB/YfiT-like putative metalloenzymes"/>
    <property type="match status" value="1"/>
</dbReference>
<reference evidence="1" key="2">
    <citation type="submission" date="2021-09" db="EMBL/GenBank/DDBJ databases">
        <authorList>
            <person name="Gilroy R."/>
        </authorList>
    </citation>
    <scope>NUCLEOTIDE SEQUENCE</scope>
    <source>
        <strain evidence="1">1647</strain>
    </source>
</reference>
<proteinExistence type="predicted"/>
<dbReference type="Pfam" id="PF04978">
    <property type="entry name" value="MST"/>
    <property type="match status" value="1"/>
</dbReference>
<dbReference type="InterPro" id="IPR034660">
    <property type="entry name" value="DinB/YfiT-like"/>
</dbReference>
<organism evidence="1 2">
    <name type="scientific">Brachybacterium paraconglomeratum</name>
    <dbReference type="NCBI Taxonomy" id="173362"/>
    <lineage>
        <taxon>Bacteria</taxon>
        <taxon>Bacillati</taxon>
        <taxon>Actinomycetota</taxon>
        <taxon>Actinomycetes</taxon>
        <taxon>Micrococcales</taxon>
        <taxon>Dermabacteraceae</taxon>
        <taxon>Brachybacterium</taxon>
    </lineage>
</organism>
<gene>
    <name evidence="1" type="ORF">K8W24_08875</name>
</gene>
<reference evidence="1" key="1">
    <citation type="journal article" date="2021" name="PeerJ">
        <title>Extensive microbial diversity within the chicken gut microbiome revealed by metagenomics and culture.</title>
        <authorList>
            <person name="Gilroy R."/>
            <person name="Ravi A."/>
            <person name="Getino M."/>
            <person name="Pursley I."/>
            <person name="Horton D.L."/>
            <person name="Alikhan N.F."/>
            <person name="Baker D."/>
            <person name="Gharbi K."/>
            <person name="Hall N."/>
            <person name="Watson M."/>
            <person name="Adriaenssens E.M."/>
            <person name="Foster-Nyarko E."/>
            <person name="Jarju S."/>
            <person name="Secka A."/>
            <person name="Antonio M."/>
            <person name="Oren A."/>
            <person name="Chaudhuri R.R."/>
            <person name="La Ragione R."/>
            <person name="Hildebrand F."/>
            <person name="Pallen M.J."/>
        </authorList>
    </citation>
    <scope>NUCLEOTIDE SEQUENCE</scope>
    <source>
        <strain evidence="1">1647</strain>
    </source>
</reference>